<dbReference type="AlphaFoldDB" id="A0A1B9FX97"/>
<dbReference type="PROSITE" id="PS50850">
    <property type="entry name" value="MFS"/>
    <property type="match status" value="1"/>
</dbReference>
<evidence type="ECO:0000256" key="1">
    <source>
        <dbReference type="ARBA" id="ARBA00004141"/>
    </source>
</evidence>
<keyword evidence="4 8" id="KW-1133">Transmembrane helix</keyword>
<evidence type="ECO:0000256" key="6">
    <source>
        <dbReference type="ARBA" id="ARBA00037968"/>
    </source>
</evidence>
<feature type="transmembrane region" description="Helical" evidence="8">
    <location>
        <begin position="323"/>
        <end position="342"/>
    </location>
</feature>
<evidence type="ECO:0000256" key="8">
    <source>
        <dbReference type="SAM" id="Phobius"/>
    </source>
</evidence>
<gene>
    <name evidence="10" type="ORF">I302_06370</name>
    <name evidence="11" type="ORF">I302_107888</name>
</gene>
<evidence type="ECO:0000313" key="11">
    <source>
        <dbReference type="EMBL" id="WVW85850.1"/>
    </source>
</evidence>
<feature type="compositionally biased region" description="Basic and acidic residues" evidence="7">
    <location>
        <begin position="491"/>
        <end position="500"/>
    </location>
</feature>
<feature type="transmembrane region" description="Helical" evidence="8">
    <location>
        <begin position="290"/>
        <end position="317"/>
    </location>
</feature>
<reference evidence="11" key="2">
    <citation type="submission" date="2013-07" db="EMBL/GenBank/DDBJ databases">
        <authorList>
            <consortium name="The Broad Institute Genome Sequencing Platform"/>
            <person name="Cuomo C."/>
            <person name="Litvintseva A."/>
            <person name="Chen Y."/>
            <person name="Heitman J."/>
            <person name="Sun S."/>
            <person name="Springer D."/>
            <person name="Dromer F."/>
            <person name="Young S.K."/>
            <person name="Zeng Q."/>
            <person name="Gargeya S."/>
            <person name="Fitzgerald M."/>
            <person name="Abouelleil A."/>
            <person name="Alvarado L."/>
            <person name="Berlin A.M."/>
            <person name="Chapman S.B."/>
            <person name="Dewar J."/>
            <person name="Goldberg J."/>
            <person name="Griggs A."/>
            <person name="Gujja S."/>
            <person name="Hansen M."/>
            <person name="Howarth C."/>
            <person name="Imamovic A."/>
            <person name="Larimer J."/>
            <person name="McCowan C."/>
            <person name="Murphy C."/>
            <person name="Pearson M."/>
            <person name="Priest M."/>
            <person name="Roberts A."/>
            <person name="Saif S."/>
            <person name="Shea T."/>
            <person name="Sykes S."/>
            <person name="Wortman J."/>
            <person name="Nusbaum C."/>
            <person name="Birren B."/>
        </authorList>
    </citation>
    <scope>NUCLEOTIDE SEQUENCE</scope>
    <source>
        <strain evidence="11">CBS 10118</strain>
    </source>
</reference>
<reference evidence="11" key="4">
    <citation type="submission" date="2024-02" db="EMBL/GenBank/DDBJ databases">
        <title>Comparative genomics of Cryptococcus and Kwoniella reveals pathogenesis evolution and contrasting modes of karyotype evolution via chromosome fusion or intercentromeric recombination.</title>
        <authorList>
            <person name="Coelho M.A."/>
            <person name="David-Palma M."/>
            <person name="Shea T."/>
            <person name="Bowers K."/>
            <person name="McGinley-Smith S."/>
            <person name="Mohammad A.W."/>
            <person name="Gnirke A."/>
            <person name="Yurkov A.M."/>
            <person name="Nowrousian M."/>
            <person name="Sun S."/>
            <person name="Cuomo C.A."/>
            <person name="Heitman J."/>
        </authorList>
    </citation>
    <scope>NUCLEOTIDE SEQUENCE</scope>
    <source>
        <strain evidence="11">CBS 10118</strain>
    </source>
</reference>
<dbReference type="InterPro" id="IPR011701">
    <property type="entry name" value="MFS"/>
</dbReference>
<dbReference type="GeneID" id="30210769"/>
<dbReference type="OrthoDB" id="6730379at2759"/>
<dbReference type="SUPFAM" id="SSF103473">
    <property type="entry name" value="MFS general substrate transporter"/>
    <property type="match status" value="1"/>
</dbReference>
<comment type="subcellular location">
    <subcellularLocation>
        <location evidence="1">Membrane</location>
        <topology evidence="1">Multi-pass membrane protein</topology>
    </subcellularLocation>
</comment>
<feature type="region of interest" description="Disordered" evidence="7">
    <location>
        <begin position="479"/>
        <end position="500"/>
    </location>
</feature>
<feature type="transmembrane region" description="Helical" evidence="8">
    <location>
        <begin position="379"/>
        <end position="401"/>
    </location>
</feature>
<protein>
    <recommendedName>
        <fullName evidence="9">Major facilitator superfamily (MFS) profile domain-containing protein</fullName>
    </recommendedName>
</protein>
<accession>A0A1B9FX97</accession>
<dbReference type="Gene3D" id="1.20.1250.20">
    <property type="entry name" value="MFS general substrate transporter like domains"/>
    <property type="match status" value="2"/>
</dbReference>
<dbReference type="PANTHER" id="PTHR43791">
    <property type="entry name" value="PERMEASE-RELATED"/>
    <property type="match status" value="1"/>
</dbReference>
<feature type="transmembrane region" description="Helical" evidence="8">
    <location>
        <begin position="221"/>
        <end position="241"/>
    </location>
</feature>
<feature type="transmembrane region" description="Helical" evidence="8">
    <location>
        <begin position="354"/>
        <end position="373"/>
    </location>
</feature>
<dbReference type="EMBL" id="CP144546">
    <property type="protein sequence ID" value="WVW85850.1"/>
    <property type="molecule type" value="Genomic_DNA"/>
</dbReference>
<dbReference type="Proteomes" id="UP000092730">
    <property type="component" value="Chromosome 6"/>
</dbReference>
<keyword evidence="5 8" id="KW-0472">Membrane</keyword>
<name>A0A1B9FX97_9TREE</name>
<feature type="transmembrane region" description="Helical" evidence="8">
    <location>
        <begin position="450"/>
        <end position="470"/>
    </location>
</feature>
<dbReference type="VEuPathDB" id="FungiDB:I302_06370"/>
<feature type="transmembrane region" description="Helical" evidence="8">
    <location>
        <begin position="413"/>
        <end position="430"/>
    </location>
</feature>
<comment type="similarity">
    <text evidence="6">Belongs to the major facilitator superfamily. Allantoate permease family.</text>
</comment>
<reference evidence="10" key="3">
    <citation type="submission" date="2014-01" db="EMBL/GenBank/DDBJ databases">
        <title>Evolution of pathogenesis and genome organization in the Tremellales.</title>
        <authorList>
            <person name="Cuomo C."/>
            <person name="Litvintseva A."/>
            <person name="Heitman J."/>
            <person name="Chen Y."/>
            <person name="Sun S."/>
            <person name="Springer D."/>
            <person name="Dromer F."/>
            <person name="Young S."/>
            <person name="Zeng Q."/>
            <person name="Chapman S."/>
            <person name="Gujja S."/>
            <person name="Saif S."/>
            <person name="Birren B."/>
        </authorList>
    </citation>
    <scope>NUCLEOTIDE SEQUENCE</scope>
    <source>
        <strain evidence="10">CBS 10118</strain>
    </source>
</reference>
<dbReference type="EMBL" id="KI894023">
    <property type="protein sequence ID" value="OCF23389.1"/>
    <property type="molecule type" value="Genomic_DNA"/>
</dbReference>
<evidence type="ECO:0000259" key="9">
    <source>
        <dbReference type="PROSITE" id="PS50850"/>
    </source>
</evidence>
<reference evidence="10" key="1">
    <citation type="submission" date="2013-07" db="EMBL/GenBank/DDBJ databases">
        <title>The Genome Sequence of Cryptococcus bestiolae CBS10118.</title>
        <authorList>
            <consortium name="The Broad Institute Genome Sequencing Platform"/>
            <person name="Cuomo C."/>
            <person name="Litvintseva A."/>
            <person name="Chen Y."/>
            <person name="Heitman J."/>
            <person name="Sun S."/>
            <person name="Springer D."/>
            <person name="Dromer F."/>
            <person name="Young S.K."/>
            <person name="Zeng Q."/>
            <person name="Gargeya S."/>
            <person name="Fitzgerald M."/>
            <person name="Abouelleil A."/>
            <person name="Alvarado L."/>
            <person name="Berlin A.M."/>
            <person name="Chapman S.B."/>
            <person name="Dewar J."/>
            <person name="Goldberg J."/>
            <person name="Griggs A."/>
            <person name="Gujja S."/>
            <person name="Hansen M."/>
            <person name="Howarth C."/>
            <person name="Imamovic A."/>
            <person name="Larimer J."/>
            <person name="McCowan C."/>
            <person name="Murphy C."/>
            <person name="Pearson M."/>
            <person name="Priest M."/>
            <person name="Roberts A."/>
            <person name="Saif S."/>
            <person name="Shea T."/>
            <person name="Sykes S."/>
            <person name="Wortman J."/>
            <person name="Nusbaum C."/>
            <person name="Birren B."/>
        </authorList>
    </citation>
    <scope>NUCLEOTIDE SEQUENCE [LARGE SCALE GENOMIC DNA]</scope>
    <source>
        <strain evidence="10">CBS 10118</strain>
    </source>
</reference>
<dbReference type="InterPro" id="IPR036259">
    <property type="entry name" value="MFS_trans_sf"/>
</dbReference>
<sequence length="508" mass="57368">MAEDKTHLENATEQEVPYVDEDNNKHRNILDIAAKAHYEHIDYTEEESKRVLRKIDWRLMPMLIWIYGLQYADKQSLTFASLMGIREDIHLNLKSQEYSWAGSIFYAGYLAAQIPATYLMKRLPIGKFISVNIICWSIILACHALVHNYTGILICRFLLGFFEATITPAFVLIISMWYRRTEQAGRMALFLAANGLATIIVSPVAYGLSGLVNPAIASWKVLYILFGLLTFFTGAFYYYALPDSQITVGWLSEREKAIAVDRIKENAQGIGNYVWQWYQVREAFQDPRTYLYFSFSMFMNIPNGGIGTFGSLIINSFGYSKRISLLFNLPLGAIDMFCKLIIMNLSDRFRDRTGFAMFAMCLPFVGGLIMLLAPQNNKGVLLFGYSLIGAAGTGWGLLMTSLSVNTVGYTKKATAGAVQIIAYGIGNWIGPQTFQAKTAPHYKTGKMILTIFYGLAIANLFALRMVNYFANKRRDKKAREDPASMVQPEDAAARDLTDKEQPAFRYML</sequence>
<evidence type="ECO:0000256" key="4">
    <source>
        <dbReference type="ARBA" id="ARBA00022989"/>
    </source>
</evidence>
<feature type="transmembrane region" description="Helical" evidence="8">
    <location>
        <begin position="158"/>
        <end position="177"/>
    </location>
</feature>
<evidence type="ECO:0000256" key="2">
    <source>
        <dbReference type="ARBA" id="ARBA00022448"/>
    </source>
</evidence>
<dbReference type="GO" id="GO:0022857">
    <property type="term" value="F:transmembrane transporter activity"/>
    <property type="evidence" value="ECO:0007669"/>
    <property type="project" value="InterPro"/>
</dbReference>
<dbReference type="GO" id="GO:0016020">
    <property type="term" value="C:membrane"/>
    <property type="evidence" value="ECO:0007669"/>
    <property type="project" value="UniProtKB-SubCell"/>
</dbReference>
<dbReference type="KEGG" id="kbi:30210769"/>
<dbReference type="Pfam" id="PF07690">
    <property type="entry name" value="MFS_1"/>
    <property type="match status" value="1"/>
</dbReference>
<keyword evidence="12" id="KW-1185">Reference proteome</keyword>
<evidence type="ECO:0000313" key="12">
    <source>
        <dbReference type="Proteomes" id="UP000092730"/>
    </source>
</evidence>
<evidence type="ECO:0000313" key="10">
    <source>
        <dbReference type="EMBL" id="OCF23389.1"/>
    </source>
</evidence>
<feature type="transmembrane region" description="Helical" evidence="8">
    <location>
        <begin position="189"/>
        <end position="209"/>
    </location>
</feature>
<feature type="transmembrane region" description="Helical" evidence="8">
    <location>
        <begin position="128"/>
        <end position="146"/>
    </location>
</feature>
<evidence type="ECO:0000256" key="5">
    <source>
        <dbReference type="ARBA" id="ARBA00023136"/>
    </source>
</evidence>
<feature type="domain" description="Major facilitator superfamily (MFS) profile" evidence="9">
    <location>
        <begin position="59"/>
        <end position="474"/>
    </location>
</feature>
<keyword evidence="3 8" id="KW-0812">Transmembrane</keyword>
<evidence type="ECO:0000256" key="3">
    <source>
        <dbReference type="ARBA" id="ARBA00022692"/>
    </source>
</evidence>
<evidence type="ECO:0000256" key="7">
    <source>
        <dbReference type="SAM" id="MobiDB-lite"/>
    </source>
</evidence>
<organism evidence="10">
    <name type="scientific">Kwoniella bestiolae CBS 10118</name>
    <dbReference type="NCBI Taxonomy" id="1296100"/>
    <lineage>
        <taxon>Eukaryota</taxon>
        <taxon>Fungi</taxon>
        <taxon>Dikarya</taxon>
        <taxon>Basidiomycota</taxon>
        <taxon>Agaricomycotina</taxon>
        <taxon>Tremellomycetes</taxon>
        <taxon>Tremellales</taxon>
        <taxon>Cryptococcaceae</taxon>
        <taxon>Kwoniella</taxon>
    </lineage>
</organism>
<keyword evidence="2" id="KW-0813">Transport</keyword>
<dbReference type="InterPro" id="IPR020846">
    <property type="entry name" value="MFS_dom"/>
</dbReference>
<dbReference type="FunFam" id="1.20.1250.20:FF:000064">
    <property type="entry name" value="MFS allantoate transporter"/>
    <property type="match status" value="1"/>
</dbReference>
<dbReference type="RefSeq" id="XP_019044459.1">
    <property type="nucleotide sequence ID" value="XM_019192982.1"/>
</dbReference>
<proteinExistence type="inferred from homology"/>
<dbReference type="PANTHER" id="PTHR43791:SF1">
    <property type="entry name" value="ALLANTOATE PERMEASE"/>
    <property type="match status" value="1"/>
</dbReference>